<evidence type="ECO:0000313" key="6">
    <source>
        <dbReference type="Proteomes" id="UP000477849"/>
    </source>
</evidence>
<dbReference type="RefSeq" id="WP_163900965.1">
    <property type="nucleotide sequence ID" value="NZ_CP048427.1"/>
</dbReference>
<dbReference type="GO" id="GO:0016746">
    <property type="term" value="F:acyltransferase activity"/>
    <property type="evidence" value="ECO:0007669"/>
    <property type="project" value="UniProtKB-KW"/>
</dbReference>
<dbReference type="InterPro" id="IPR018357">
    <property type="entry name" value="Hexapep_transf_CS"/>
</dbReference>
<comment type="similarity">
    <text evidence="1">Belongs to the transferase hexapeptide repeat family.</text>
</comment>
<name>A0A6M1S191_9HYPH</name>
<dbReference type="AlphaFoldDB" id="A0A6M1S191"/>
<reference evidence="5 6" key="1">
    <citation type="submission" date="2020-02" db="EMBL/GenBank/DDBJ databases">
        <title>Genome sequence of the type strain CCBAU10050 of Rhizobium daejeonense.</title>
        <authorList>
            <person name="Gao J."/>
            <person name="Sun J."/>
        </authorList>
    </citation>
    <scope>NUCLEOTIDE SEQUENCE [LARGE SCALE GENOMIC DNA]</scope>
    <source>
        <strain evidence="5 6">CCBAU10050</strain>
    </source>
</reference>
<sequence>MPLLNPDLAYPITLADGTPYRQTMYLKNVIDHPRIDVGDFSYFSHSAPAEETAGLLAPYLYPVSKEKLVIGRYVQIARGAFFITSSANHPMAGFTTYPFRIFRQETINGYEDLPVKDTVVGHDVWIGHNATIMPGVTIGHGAIIAAASVITRDVPPFAIVGGNPASVIRMRFDEETIADLLDIAWWNWPADRIERNLAALEGCDIAALRAAA</sequence>
<organism evidence="5 6">
    <name type="scientific">Rhizobium daejeonense</name>
    <dbReference type="NCBI Taxonomy" id="240521"/>
    <lineage>
        <taxon>Bacteria</taxon>
        <taxon>Pseudomonadati</taxon>
        <taxon>Pseudomonadota</taxon>
        <taxon>Alphaproteobacteria</taxon>
        <taxon>Hyphomicrobiales</taxon>
        <taxon>Rhizobiaceae</taxon>
        <taxon>Rhizobium/Agrobacterium group</taxon>
        <taxon>Rhizobium</taxon>
    </lineage>
</organism>
<comment type="caution">
    <text evidence="5">The sequence shown here is derived from an EMBL/GenBank/DDBJ whole genome shotgun (WGS) entry which is preliminary data.</text>
</comment>
<dbReference type="PROSITE" id="PS00101">
    <property type="entry name" value="HEXAPEP_TRANSFERASES"/>
    <property type="match status" value="1"/>
</dbReference>
<gene>
    <name evidence="5" type="ORF">G6N76_00515</name>
</gene>
<keyword evidence="4" id="KW-0012">Acyltransferase</keyword>
<dbReference type="InterPro" id="IPR001451">
    <property type="entry name" value="Hexapep"/>
</dbReference>
<dbReference type="Pfam" id="PF00132">
    <property type="entry name" value="Hexapep"/>
    <property type="match status" value="1"/>
</dbReference>
<keyword evidence="3" id="KW-0677">Repeat</keyword>
<dbReference type="CDD" id="cd03349">
    <property type="entry name" value="LbH_XAT"/>
    <property type="match status" value="1"/>
</dbReference>
<dbReference type="Proteomes" id="UP000477849">
    <property type="component" value="Unassembled WGS sequence"/>
</dbReference>
<dbReference type="Gene3D" id="2.160.10.10">
    <property type="entry name" value="Hexapeptide repeat proteins"/>
    <property type="match status" value="1"/>
</dbReference>
<dbReference type="PANTHER" id="PTHR43300">
    <property type="entry name" value="ACETYLTRANSFERASE"/>
    <property type="match status" value="1"/>
</dbReference>
<dbReference type="InterPro" id="IPR011004">
    <property type="entry name" value="Trimer_LpxA-like_sf"/>
</dbReference>
<keyword evidence="6" id="KW-1185">Reference proteome</keyword>
<evidence type="ECO:0000256" key="3">
    <source>
        <dbReference type="ARBA" id="ARBA00022737"/>
    </source>
</evidence>
<dbReference type="PANTHER" id="PTHR43300:SF11">
    <property type="entry name" value="ACETYLTRANSFERASE RV3034C-RELATED"/>
    <property type="match status" value="1"/>
</dbReference>
<keyword evidence="2 5" id="KW-0808">Transferase</keyword>
<dbReference type="EMBL" id="JAAKZH010000001">
    <property type="protein sequence ID" value="NGO62138.1"/>
    <property type="molecule type" value="Genomic_DNA"/>
</dbReference>
<dbReference type="InterPro" id="IPR050179">
    <property type="entry name" value="Trans_hexapeptide_repeat"/>
</dbReference>
<evidence type="ECO:0000256" key="2">
    <source>
        <dbReference type="ARBA" id="ARBA00022679"/>
    </source>
</evidence>
<evidence type="ECO:0000256" key="4">
    <source>
        <dbReference type="ARBA" id="ARBA00023315"/>
    </source>
</evidence>
<protein>
    <submittedName>
        <fullName evidence="5">CatB-related O-acetyltransferase</fullName>
    </submittedName>
</protein>
<evidence type="ECO:0000256" key="1">
    <source>
        <dbReference type="ARBA" id="ARBA00007274"/>
    </source>
</evidence>
<accession>A0A6M1S191</accession>
<evidence type="ECO:0000313" key="5">
    <source>
        <dbReference type="EMBL" id="NGO62138.1"/>
    </source>
</evidence>
<dbReference type="SUPFAM" id="SSF51161">
    <property type="entry name" value="Trimeric LpxA-like enzymes"/>
    <property type="match status" value="1"/>
</dbReference>
<proteinExistence type="inferred from homology"/>